<evidence type="ECO:0000256" key="1">
    <source>
        <dbReference type="SAM" id="MobiDB-lite"/>
    </source>
</evidence>
<keyword evidence="3" id="KW-1185">Reference proteome</keyword>
<feature type="region of interest" description="Disordered" evidence="1">
    <location>
        <begin position="141"/>
        <end position="174"/>
    </location>
</feature>
<reference evidence="2 3" key="2">
    <citation type="submission" date="2018-11" db="EMBL/GenBank/DDBJ databases">
        <authorList>
            <consortium name="Pathogen Informatics"/>
        </authorList>
    </citation>
    <scope>NUCLEOTIDE SEQUENCE [LARGE SCALE GENOMIC DNA]</scope>
    <source>
        <strain evidence="2 3">Egypt</strain>
    </source>
</reference>
<dbReference type="Proteomes" id="UP000272942">
    <property type="component" value="Unassembled WGS sequence"/>
</dbReference>
<dbReference type="EMBL" id="UZAN01067116">
    <property type="protein sequence ID" value="VDP94304.1"/>
    <property type="molecule type" value="Genomic_DNA"/>
</dbReference>
<sequence>MIVAVTARTLFEDGENCRCPHDEGTYSVFQTVENKACLTLIGFIPSSLRGPTAWISLRISASDDYKSSWCLVPGGLETNPIVPAGTLGLSTTSDCPMDATIAQMLNAVRGGHISQALDTLIAFRACILDGKPISRLIHHGNKSRIDRTSPEGNLVPGSSVSTHGKSKSTSSGCRTRCTDTHQGAWCLHGSLYRELLFFTVSVFQPAPINILAFDDQFNTAFLSYRANHCPYLHEADRAPSLVAAACRQMLRPLTLIP</sequence>
<organism evidence="4">
    <name type="scientific">Echinostoma caproni</name>
    <dbReference type="NCBI Taxonomy" id="27848"/>
    <lineage>
        <taxon>Eukaryota</taxon>
        <taxon>Metazoa</taxon>
        <taxon>Spiralia</taxon>
        <taxon>Lophotrochozoa</taxon>
        <taxon>Platyhelminthes</taxon>
        <taxon>Trematoda</taxon>
        <taxon>Digenea</taxon>
        <taxon>Plagiorchiida</taxon>
        <taxon>Echinostomata</taxon>
        <taxon>Echinostomatoidea</taxon>
        <taxon>Echinostomatidae</taxon>
        <taxon>Echinostoma</taxon>
    </lineage>
</organism>
<protein>
    <submittedName>
        <fullName evidence="4">Amidase domain-containing protein</fullName>
    </submittedName>
</protein>
<evidence type="ECO:0000313" key="4">
    <source>
        <dbReference type="WBParaSite" id="ECPE_0001707201-mRNA-1"/>
    </source>
</evidence>
<feature type="compositionally biased region" description="Low complexity" evidence="1">
    <location>
        <begin position="157"/>
        <end position="172"/>
    </location>
</feature>
<evidence type="ECO:0000313" key="2">
    <source>
        <dbReference type="EMBL" id="VDP94304.1"/>
    </source>
</evidence>
<reference evidence="4" key="1">
    <citation type="submission" date="2016-06" db="UniProtKB">
        <authorList>
            <consortium name="WormBaseParasite"/>
        </authorList>
    </citation>
    <scope>IDENTIFICATION</scope>
</reference>
<evidence type="ECO:0000313" key="3">
    <source>
        <dbReference type="Proteomes" id="UP000272942"/>
    </source>
</evidence>
<proteinExistence type="predicted"/>
<dbReference type="WBParaSite" id="ECPE_0001707201-mRNA-1">
    <property type="protein sequence ID" value="ECPE_0001707201-mRNA-1"/>
    <property type="gene ID" value="ECPE_0001707201"/>
</dbReference>
<name>A0A183BCU3_9TREM</name>
<dbReference type="AlphaFoldDB" id="A0A183BCU3"/>
<accession>A0A183BCU3</accession>
<gene>
    <name evidence="2" type="ORF">ECPE_LOCUS17028</name>
</gene>
<dbReference type="OrthoDB" id="6273436at2759"/>